<dbReference type="Proteomes" id="UP000038045">
    <property type="component" value="Unplaced"/>
</dbReference>
<keyword evidence="1" id="KW-1185">Reference proteome</keyword>
<dbReference type="WBParaSite" id="PTRK_0001028300.1">
    <property type="protein sequence ID" value="PTRK_0001028300.1"/>
    <property type="gene ID" value="PTRK_0001028300"/>
</dbReference>
<accession>A0A0N4ZP20</accession>
<protein>
    <submittedName>
        <fullName evidence="2">ULP_PROTEASE domain-containing protein</fullName>
    </submittedName>
</protein>
<organism evidence="1 2">
    <name type="scientific">Parastrongyloides trichosuri</name>
    <name type="common">Possum-specific nematode worm</name>
    <dbReference type="NCBI Taxonomy" id="131310"/>
    <lineage>
        <taxon>Eukaryota</taxon>
        <taxon>Metazoa</taxon>
        <taxon>Ecdysozoa</taxon>
        <taxon>Nematoda</taxon>
        <taxon>Chromadorea</taxon>
        <taxon>Rhabditida</taxon>
        <taxon>Tylenchina</taxon>
        <taxon>Panagrolaimomorpha</taxon>
        <taxon>Strongyloidoidea</taxon>
        <taxon>Strongyloididae</taxon>
        <taxon>Parastrongyloides</taxon>
    </lineage>
</organism>
<name>A0A0N4ZP20_PARTI</name>
<sequence>MYFHDSPTTINNTNPSPEIVNLFWDDQLNQRLYLIFLYFSNSLSAEEFDLVASSDDNNSNENGKKNDAINIKLPFYEKHYHQIVQYSNVTLSPNSAYFLINRIFRLINPTKAESIEFPDEYAYEDNITFEVYIYLIRMFFHDRVSLEPAVDKVYERFVIQIIFKGFVLCEKYKRKYGCLPINLFPPNPKVYWCTILPGSIFLWELSKNPSPAKRHLIRLTMKTEVPETSFFKEDRFEFCLKTLNDSSSTTYNFAHFDELCIKKIIESIQLSIECNNRDELTKFDMNHASLTECKRQKNKLMTWKAALEMENERLTKVLIEERGKLRDEEIVRAMTTRMLFDEQDKVELLKKEVIELRKIIDCQGYDDGDEFELTNVSLKKKKKRFFKKKCKKNNYKKNKYIRNEITSDLEEGGYGDIINEVPCKEFSGDFIMDTDTIDSLNIGPRVKEINGFFNVIKCKFTPSPEYFCTIKSSNDVDPFLKHIQITTEKDMGHWFLKLDESTNMFQNFEHKTIMNSRINKQLKFIIWTDPFDININNESVNYPVLLESFKYYTNVSFISVPIKFFNANFPSNLDILELTISTKKITPQLSNFFLNIEKGKLIPCHGGVPFKHLFIVKKHFLDNPSTIYIFFDNIEYVRGYYDCEVVSLKTIYHLQGNSLTTKQFNCVKYLFTTKLEYPFF</sequence>
<evidence type="ECO:0000313" key="1">
    <source>
        <dbReference type="Proteomes" id="UP000038045"/>
    </source>
</evidence>
<reference evidence="2" key="1">
    <citation type="submission" date="2017-02" db="UniProtKB">
        <authorList>
            <consortium name="WormBaseParasite"/>
        </authorList>
    </citation>
    <scope>IDENTIFICATION</scope>
</reference>
<evidence type="ECO:0000313" key="2">
    <source>
        <dbReference type="WBParaSite" id="PTRK_0001028300.1"/>
    </source>
</evidence>
<proteinExistence type="predicted"/>
<dbReference type="AlphaFoldDB" id="A0A0N4ZP20"/>
<dbReference type="STRING" id="131310.A0A0N4ZP20"/>